<keyword evidence="7 8" id="KW-0472">Membrane</keyword>
<feature type="transmembrane region" description="Helical" evidence="8">
    <location>
        <begin position="332"/>
        <end position="353"/>
    </location>
</feature>
<evidence type="ECO:0000256" key="2">
    <source>
        <dbReference type="ARBA" id="ARBA00007935"/>
    </source>
</evidence>
<dbReference type="PANTHER" id="PTHR30472:SF68">
    <property type="entry name" value="FERRICHROME TRANSPORT SYSTEM PERMEASE PROTEIN FHUB"/>
    <property type="match status" value="1"/>
</dbReference>
<dbReference type="GO" id="GO:0005886">
    <property type="term" value="C:plasma membrane"/>
    <property type="evidence" value="ECO:0007669"/>
    <property type="project" value="UniProtKB-SubCell"/>
</dbReference>
<feature type="transmembrane region" description="Helical" evidence="8">
    <location>
        <begin position="224"/>
        <end position="243"/>
    </location>
</feature>
<keyword evidence="3" id="KW-0813">Transport</keyword>
<dbReference type="EMBL" id="RBIJ01000006">
    <property type="protein sequence ID" value="RKQ83599.1"/>
    <property type="molecule type" value="Genomic_DNA"/>
</dbReference>
<sequence>MYARSTSEVGPSGRGRAPILFSPADEPLYPPAVRRRAWLLGGLFVVSLVLVAWWGLFVGSVSLSPGEVWAALRGEGRTAAQHIVWDLRLPRLLAGALVGSALAASGAILQGVLRNPLADPALIGVSAGAGLVAAVVFLLFPEKLAFLPLGAFLGGLGTTLLIYAVAWLRGAAPVTLILVGLAVNAVFGAAMTALMVVFGDRVAPVVFWHAGRLTGVSWPEVHMALPYAAVGILLTFFAVRPLKMLLLGDEVAASLGFPVRTARFFLIALASFLAGTAVSVAGLLGFVGLVVPHIVRLLVGGDYRHVLPLSLLFGGLFVVLADTAARTVLAPFELPVGVFLSAVGGLFFLYLLFRGRVGGVDV</sequence>
<evidence type="ECO:0000256" key="7">
    <source>
        <dbReference type="ARBA" id="ARBA00023136"/>
    </source>
</evidence>
<feature type="transmembrane region" description="Helical" evidence="8">
    <location>
        <begin position="121"/>
        <end position="140"/>
    </location>
</feature>
<dbReference type="AlphaFoldDB" id="A0A660KVX1"/>
<dbReference type="CDD" id="cd06550">
    <property type="entry name" value="TM_ABC_iron-siderophores_like"/>
    <property type="match status" value="1"/>
</dbReference>
<name>A0A660KVX1_9BACL</name>
<proteinExistence type="inferred from homology"/>
<reference evidence="9 10" key="1">
    <citation type="submission" date="2018-10" db="EMBL/GenBank/DDBJ databases">
        <title>Genomic Encyclopedia of Type Strains, Phase IV (KMG-IV): sequencing the most valuable type-strain genomes for metagenomic binning, comparative biology and taxonomic classification.</title>
        <authorList>
            <person name="Goeker M."/>
        </authorList>
    </citation>
    <scope>NUCLEOTIDE SEQUENCE [LARGE SCALE GENOMIC DNA]</scope>
    <source>
        <strain evidence="9 10">DSM 22653</strain>
    </source>
</reference>
<feature type="transmembrane region" description="Helical" evidence="8">
    <location>
        <begin position="303"/>
        <end position="320"/>
    </location>
</feature>
<dbReference type="Gene3D" id="1.10.3470.10">
    <property type="entry name" value="ABC transporter involved in vitamin B12 uptake, BtuC"/>
    <property type="match status" value="1"/>
</dbReference>
<feature type="transmembrane region" description="Helical" evidence="8">
    <location>
        <begin position="37"/>
        <end position="56"/>
    </location>
</feature>
<evidence type="ECO:0000256" key="5">
    <source>
        <dbReference type="ARBA" id="ARBA00022692"/>
    </source>
</evidence>
<dbReference type="SUPFAM" id="SSF81345">
    <property type="entry name" value="ABC transporter involved in vitamin B12 uptake, BtuC"/>
    <property type="match status" value="1"/>
</dbReference>
<keyword evidence="5 8" id="KW-0812">Transmembrane</keyword>
<feature type="transmembrane region" description="Helical" evidence="8">
    <location>
        <begin position="92"/>
        <end position="109"/>
    </location>
</feature>
<evidence type="ECO:0000256" key="3">
    <source>
        <dbReference type="ARBA" id="ARBA00022448"/>
    </source>
</evidence>
<evidence type="ECO:0000256" key="6">
    <source>
        <dbReference type="ARBA" id="ARBA00022989"/>
    </source>
</evidence>
<dbReference type="GO" id="GO:0022857">
    <property type="term" value="F:transmembrane transporter activity"/>
    <property type="evidence" value="ECO:0007669"/>
    <property type="project" value="InterPro"/>
</dbReference>
<feature type="transmembrane region" description="Helical" evidence="8">
    <location>
        <begin position="175"/>
        <end position="198"/>
    </location>
</feature>
<keyword evidence="6 8" id="KW-1133">Transmembrane helix</keyword>
<evidence type="ECO:0000313" key="9">
    <source>
        <dbReference type="EMBL" id="RKQ83599.1"/>
    </source>
</evidence>
<dbReference type="Pfam" id="PF01032">
    <property type="entry name" value="FecCD"/>
    <property type="match status" value="1"/>
</dbReference>
<gene>
    <name evidence="9" type="ORF">C7438_1629</name>
</gene>
<dbReference type="GO" id="GO:0033214">
    <property type="term" value="P:siderophore-iron import into cell"/>
    <property type="evidence" value="ECO:0007669"/>
    <property type="project" value="TreeGrafter"/>
</dbReference>
<protein>
    <submittedName>
        <fullName evidence="9">Iron complex transport system permease protein</fullName>
    </submittedName>
</protein>
<comment type="similarity">
    <text evidence="2">Belongs to the binding-protein-dependent transport system permease family. FecCD subfamily.</text>
</comment>
<dbReference type="PANTHER" id="PTHR30472">
    <property type="entry name" value="FERRIC ENTEROBACTIN TRANSPORT SYSTEM PERMEASE PROTEIN"/>
    <property type="match status" value="1"/>
</dbReference>
<feature type="transmembrane region" description="Helical" evidence="8">
    <location>
        <begin position="264"/>
        <end position="291"/>
    </location>
</feature>
<accession>A0A660KVX1</accession>
<comment type="subcellular location">
    <subcellularLocation>
        <location evidence="1">Cell membrane</location>
        <topology evidence="1">Multi-pass membrane protein</topology>
    </subcellularLocation>
</comment>
<evidence type="ECO:0000256" key="4">
    <source>
        <dbReference type="ARBA" id="ARBA00022475"/>
    </source>
</evidence>
<feature type="transmembrane region" description="Helical" evidence="8">
    <location>
        <begin position="146"/>
        <end position="168"/>
    </location>
</feature>
<dbReference type="InterPro" id="IPR037294">
    <property type="entry name" value="ABC_BtuC-like"/>
</dbReference>
<organism evidence="9 10">
    <name type="scientific">Brockia lithotrophica</name>
    <dbReference type="NCBI Taxonomy" id="933949"/>
    <lineage>
        <taxon>Bacteria</taxon>
        <taxon>Bacillati</taxon>
        <taxon>Bacillota</taxon>
        <taxon>Bacilli</taxon>
        <taxon>Bacillales</taxon>
        <taxon>Bacillales Family X. Incertae Sedis</taxon>
        <taxon>Brockia</taxon>
    </lineage>
</organism>
<evidence type="ECO:0000256" key="8">
    <source>
        <dbReference type="SAM" id="Phobius"/>
    </source>
</evidence>
<dbReference type="InterPro" id="IPR000522">
    <property type="entry name" value="ABC_transptr_permease_BtuC"/>
</dbReference>
<dbReference type="Proteomes" id="UP000267019">
    <property type="component" value="Unassembled WGS sequence"/>
</dbReference>
<evidence type="ECO:0000256" key="1">
    <source>
        <dbReference type="ARBA" id="ARBA00004651"/>
    </source>
</evidence>
<keyword evidence="4" id="KW-1003">Cell membrane</keyword>
<keyword evidence="10" id="KW-1185">Reference proteome</keyword>
<evidence type="ECO:0000313" key="10">
    <source>
        <dbReference type="Proteomes" id="UP000267019"/>
    </source>
</evidence>
<dbReference type="FunFam" id="1.10.3470.10:FF:000001">
    <property type="entry name" value="Vitamin B12 ABC transporter permease BtuC"/>
    <property type="match status" value="1"/>
</dbReference>
<comment type="caution">
    <text evidence="9">The sequence shown here is derived from an EMBL/GenBank/DDBJ whole genome shotgun (WGS) entry which is preliminary data.</text>
</comment>